<dbReference type="EMBL" id="MEUX01000013">
    <property type="protein sequence ID" value="OGC47503.1"/>
    <property type="molecule type" value="Genomic_DNA"/>
</dbReference>
<proteinExistence type="predicted"/>
<keyword evidence="1" id="KW-0812">Transmembrane</keyword>
<name>A0A1F4UTI5_UNCKA</name>
<reference evidence="2 3" key="1">
    <citation type="journal article" date="2016" name="Nat. Commun.">
        <title>Thousands of microbial genomes shed light on interconnected biogeochemical processes in an aquifer system.</title>
        <authorList>
            <person name="Anantharaman K."/>
            <person name="Brown C.T."/>
            <person name="Hug L.A."/>
            <person name="Sharon I."/>
            <person name="Castelle C.J."/>
            <person name="Probst A.J."/>
            <person name="Thomas B.C."/>
            <person name="Singh A."/>
            <person name="Wilkins M.J."/>
            <person name="Karaoz U."/>
            <person name="Brodie E.L."/>
            <person name="Williams K.H."/>
            <person name="Hubbard S.S."/>
            <person name="Banfield J.F."/>
        </authorList>
    </citation>
    <scope>NUCLEOTIDE SEQUENCE [LARGE SCALE GENOMIC DNA]</scope>
</reference>
<dbReference type="AlphaFoldDB" id="A0A1F4UTI5"/>
<evidence type="ECO:0008006" key="4">
    <source>
        <dbReference type="Google" id="ProtNLM"/>
    </source>
</evidence>
<evidence type="ECO:0000256" key="1">
    <source>
        <dbReference type="SAM" id="Phobius"/>
    </source>
</evidence>
<accession>A0A1F4UTI5</accession>
<comment type="caution">
    <text evidence="2">The sequence shown here is derived from an EMBL/GenBank/DDBJ whole genome shotgun (WGS) entry which is preliminary data.</text>
</comment>
<protein>
    <recommendedName>
        <fullName evidence="4">Nudix hydrolase domain-containing protein</fullName>
    </recommendedName>
</protein>
<keyword evidence="1" id="KW-1133">Transmembrane helix</keyword>
<evidence type="ECO:0000313" key="2">
    <source>
        <dbReference type="EMBL" id="OGC47503.1"/>
    </source>
</evidence>
<feature type="transmembrane region" description="Helical" evidence="1">
    <location>
        <begin position="6"/>
        <end position="27"/>
    </location>
</feature>
<gene>
    <name evidence="2" type="ORF">A2713_00230</name>
</gene>
<sequence>MNIDLFLNNLDVIISVATVIFALYIFLKDPIRRWEFFGYLPRLIVVPIDVKSEEVLFTNSNGFWGFIQGGITGTNFRSDILDVIHREIGLDSYHYKLLWTKIIGTKRILSKWRLRETHLGGIRLFKYPKGKGYVAIYVLIDKDDISKNIKLGYGLEKFKFVEIDQALKFLKEYSIVDKFEIYEKTIHNVKEAMKYIPI</sequence>
<organism evidence="2 3">
    <name type="scientific">candidate division WWE3 bacterium RIFCSPHIGHO2_01_FULL_35_17</name>
    <dbReference type="NCBI Taxonomy" id="1802614"/>
    <lineage>
        <taxon>Bacteria</taxon>
        <taxon>Katanobacteria</taxon>
    </lineage>
</organism>
<keyword evidence="1" id="KW-0472">Membrane</keyword>
<dbReference type="Proteomes" id="UP000176444">
    <property type="component" value="Unassembled WGS sequence"/>
</dbReference>
<evidence type="ECO:0000313" key="3">
    <source>
        <dbReference type="Proteomes" id="UP000176444"/>
    </source>
</evidence>